<evidence type="ECO:0000256" key="1">
    <source>
        <dbReference type="SAM" id="MobiDB-lite"/>
    </source>
</evidence>
<gene>
    <name evidence="2" type="ORF">BCR36DRAFT_364138</name>
</gene>
<evidence type="ECO:0000313" key="3">
    <source>
        <dbReference type="Proteomes" id="UP000193719"/>
    </source>
</evidence>
<feature type="non-terminal residue" evidence="2">
    <location>
        <position position="1"/>
    </location>
</feature>
<dbReference type="Proteomes" id="UP000193719">
    <property type="component" value="Unassembled WGS sequence"/>
</dbReference>
<name>A0A1Y1UU08_9FUNG</name>
<reference evidence="2 3" key="1">
    <citation type="submission" date="2016-08" db="EMBL/GenBank/DDBJ databases">
        <title>Genomes of anaerobic fungi encode conserved fungal cellulosomes for biomass hydrolysis.</title>
        <authorList>
            <consortium name="DOE Joint Genome Institute"/>
            <person name="Haitjema C.H."/>
            <person name="Gilmore S.P."/>
            <person name="Henske J.K."/>
            <person name="Solomon K.V."/>
            <person name="De Groot R."/>
            <person name="Kuo A."/>
            <person name="Mondo S.J."/>
            <person name="Salamov A.A."/>
            <person name="Labutti K."/>
            <person name="Zhao Z."/>
            <person name="Chiniquy J."/>
            <person name="Barry K."/>
            <person name="Brewer H.M."/>
            <person name="Purvine S.O."/>
            <person name="Wright A.T."/>
            <person name="Boxma B."/>
            <person name="Van Alen T."/>
            <person name="Hackstein J.H."/>
            <person name="Baker S.E."/>
            <person name="Grigoriev I.V."/>
            <person name="O'Malley M.A."/>
        </authorList>
    </citation>
    <scope>NUCLEOTIDE SEQUENCE [LARGE SCALE GENOMIC DNA]</scope>
    <source>
        <strain evidence="3">finn</strain>
    </source>
</reference>
<sequence length="93" mass="11187">MEINKKPVILVNEEKYEKDRISQIRNEQKRRRSKKTERKLDVEEHDRALSELKKYAFIMDSNNTINKKSQSRVNSRSNLKLSEKIWGVEVRIN</sequence>
<feature type="compositionally biased region" description="Basic residues" evidence="1">
    <location>
        <begin position="28"/>
        <end position="37"/>
    </location>
</feature>
<organism evidence="2 3">
    <name type="scientific">Piromyces finnis</name>
    <dbReference type="NCBI Taxonomy" id="1754191"/>
    <lineage>
        <taxon>Eukaryota</taxon>
        <taxon>Fungi</taxon>
        <taxon>Fungi incertae sedis</taxon>
        <taxon>Chytridiomycota</taxon>
        <taxon>Chytridiomycota incertae sedis</taxon>
        <taxon>Neocallimastigomycetes</taxon>
        <taxon>Neocallimastigales</taxon>
        <taxon>Neocallimastigaceae</taxon>
        <taxon>Piromyces</taxon>
    </lineage>
</organism>
<proteinExistence type="predicted"/>
<keyword evidence="3" id="KW-1185">Reference proteome</keyword>
<dbReference type="EMBL" id="MCFH01000085">
    <property type="protein sequence ID" value="ORX41511.1"/>
    <property type="molecule type" value="Genomic_DNA"/>
</dbReference>
<accession>A0A1Y1UU08</accession>
<protein>
    <submittedName>
        <fullName evidence="2">Uncharacterized protein</fullName>
    </submittedName>
</protein>
<reference evidence="2 3" key="2">
    <citation type="submission" date="2016-08" db="EMBL/GenBank/DDBJ databases">
        <title>Pervasive Adenine N6-methylation of Active Genes in Fungi.</title>
        <authorList>
            <consortium name="DOE Joint Genome Institute"/>
            <person name="Mondo S.J."/>
            <person name="Dannebaum R.O."/>
            <person name="Kuo R.C."/>
            <person name="Labutti K."/>
            <person name="Haridas S."/>
            <person name="Kuo A."/>
            <person name="Salamov A."/>
            <person name="Ahrendt S.R."/>
            <person name="Lipzen A."/>
            <person name="Sullivan W."/>
            <person name="Andreopoulos W.B."/>
            <person name="Clum A."/>
            <person name="Lindquist E."/>
            <person name="Daum C."/>
            <person name="Ramamoorthy G.K."/>
            <person name="Gryganskyi A."/>
            <person name="Culley D."/>
            <person name="Magnuson J.K."/>
            <person name="James T.Y."/>
            <person name="O'Malley M.A."/>
            <person name="Stajich J.E."/>
            <person name="Spatafora J.W."/>
            <person name="Visel A."/>
            <person name="Grigoriev I.V."/>
        </authorList>
    </citation>
    <scope>NUCLEOTIDE SEQUENCE [LARGE SCALE GENOMIC DNA]</scope>
    <source>
        <strain evidence="3">finn</strain>
    </source>
</reference>
<dbReference type="OrthoDB" id="10473556at2759"/>
<feature type="region of interest" description="Disordered" evidence="1">
    <location>
        <begin position="20"/>
        <end position="39"/>
    </location>
</feature>
<comment type="caution">
    <text evidence="2">The sequence shown here is derived from an EMBL/GenBank/DDBJ whole genome shotgun (WGS) entry which is preliminary data.</text>
</comment>
<evidence type="ECO:0000313" key="2">
    <source>
        <dbReference type="EMBL" id="ORX41511.1"/>
    </source>
</evidence>
<dbReference type="AlphaFoldDB" id="A0A1Y1UU08"/>